<gene>
    <name evidence="5" type="ORF">HAX54_015074</name>
</gene>
<evidence type="ECO:0000259" key="4">
    <source>
        <dbReference type="Pfam" id="PF23559"/>
    </source>
</evidence>
<protein>
    <recommendedName>
        <fullName evidence="4">Disease resistance protein winged helix domain-containing protein</fullName>
    </recommendedName>
</protein>
<evidence type="ECO:0000256" key="1">
    <source>
        <dbReference type="ARBA" id="ARBA00022741"/>
    </source>
</evidence>
<evidence type="ECO:0000313" key="6">
    <source>
        <dbReference type="Proteomes" id="UP000823775"/>
    </source>
</evidence>
<reference evidence="5 6" key="1">
    <citation type="journal article" date="2021" name="BMC Genomics">
        <title>Datura genome reveals duplications of psychoactive alkaloid biosynthetic genes and high mutation rate following tissue culture.</title>
        <authorList>
            <person name="Rajewski A."/>
            <person name="Carter-House D."/>
            <person name="Stajich J."/>
            <person name="Litt A."/>
        </authorList>
    </citation>
    <scope>NUCLEOTIDE SEQUENCE [LARGE SCALE GENOMIC DNA]</scope>
    <source>
        <strain evidence="5">AR-01</strain>
    </source>
</reference>
<feature type="domain" description="Disease resistance protein winged helix" evidence="4">
    <location>
        <begin position="24"/>
        <end position="94"/>
    </location>
</feature>
<dbReference type="Proteomes" id="UP000823775">
    <property type="component" value="Unassembled WGS sequence"/>
</dbReference>
<dbReference type="SUPFAM" id="SSF52058">
    <property type="entry name" value="L domain-like"/>
    <property type="match status" value="1"/>
</dbReference>
<name>A0ABS8TQR3_DATST</name>
<comment type="caution">
    <text evidence="5">The sequence shown here is derived from an EMBL/GenBank/DDBJ whole genome shotgun (WGS) entry which is preliminary data.</text>
</comment>
<organism evidence="5 6">
    <name type="scientific">Datura stramonium</name>
    <name type="common">Jimsonweed</name>
    <name type="synonym">Common thornapple</name>
    <dbReference type="NCBI Taxonomy" id="4076"/>
    <lineage>
        <taxon>Eukaryota</taxon>
        <taxon>Viridiplantae</taxon>
        <taxon>Streptophyta</taxon>
        <taxon>Embryophyta</taxon>
        <taxon>Tracheophyta</taxon>
        <taxon>Spermatophyta</taxon>
        <taxon>Magnoliopsida</taxon>
        <taxon>eudicotyledons</taxon>
        <taxon>Gunneridae</taxon>
        <taxon>Pentapetalae</taxon>
        <taxon>asterids</taxon>
        <taxon>lamiids</taxon>
        <taxon>Solanales</taxon>
        <taxon>Solanaceae</taxon>
        <taxon>Solanoideae</taxon>
        <taxon>Datureae</taxon>
        <taxon>Datura</taxon>
    </lineage>
</organism>
<dbReference type="EMBL" id="JACEIK010001952">
    <property type="protein sequence ID" value="MCD7473293.1"/>
    <property type="molecule type" value="Genomic_DNA"/>
</dbReference>
<dbReference type="Pfam" id="PF23559">
    <property type="entry name" value="WHD_DRP"/>
    <property type="match status" value="1"/>
</dbReference>
<dbReference type="PANTHER" id="PTHR15140:SF29">
    <property type="entry name" value="LATE BLIGHT RESISTANCE PROTEIN R1-A-LIKE"/>
    <property type="match status" value="1"/>
</dbReference>
<evidence type="ECO:0000313" key="5">
    <source>
        <dbReference type="EMBL" id="MCD7473293.1"/>
    </source>
</evidence>
<dbReference type="Gene3D" id="1.10.10.10">
    <property type="entry name" value="Winged helix-like DNA-binding domain superfamily/Winged helix DNA-binding domain"/>
    <property type="match status" value="1"/>
</dbReference>
<keyword evidence="6" id="KW-1185">Reference proteome</keyword>
<proteinExistence type="predicted"/>
<evidence type="ECO:0000256" key="2">
    <source>
        <dbReference type="ARBA" id="ARBA00022821"/>
    </source>
</evidence>
<sequence length="507" mass="58899">MRVLALSYHHLPSHLKLCFLYFAIFPEDKLIFVDKLVELCVVEGFLKVEEMKSTEEVAENCLKELIDRSLISIHRSRFDGKIESCGMHDVIRELCLREAQNMNFVNILGEKGDQNPCGESIHFSSMSRGRISIQLNMSDLIIEKISGRYPNNEIHSIICFRKHWYLPKLPFKLVRVVDLSLISLSAFPSLILDLIHLRYLSLSLYPGLEICRGEEVPSSIDIPQPVSSLCYVQTFILKLSPNEAWKYPFILPLEILTMPQLRHLNLDWNYLRKHELTEKWLGLKNLHSLSGWNPRYCTGSLFRLFPNINKLQICGTPEDFHSHKDLYDFLYLDQLKELEFCLTMERKRQYTGLAPAESLLLPPANAFPQNLKKLSFSQTYLRWKDLSIVSKLPKLEALTLTYDACIGEEWEGVDEGFPRLKFLLLDYLDIRFWRASSDHFPCLERLFLDCCWNLDSISLDFADITTLALIDIRGSQSAWNSAKQIQQDMQDNYASSVELHIRPALKW</sequence>
<dbReference type="Gene3D" id="3.80.10.10">
    <property type="entry name" value="Ribonuclease Inhibitor"/>
    <property type="match status" value="1"/>
</dbReference>
<keyword evidence="1" id="KW-0547">Nucleotide-binding</keyword>
<dbReference type="PANTHER" id="PTHR15140">
    <property type="entry name" value="TUBULIN-SPECIFIC CHAPERONE E"/>
    <property type="match status" value="1"/>
</dbReference>
<dbReference type="InterPro" id="IPR058922">
    <property type="entry name" value="WHD_DRP"/>
</dbReference>
<keyword evidence="2" id="KW-0611">Plant defense</keyword>
<dbReference type="InterPro" id="IPR036388">
    <property type="entry name" value="WH-like_DNA-bd_sf"/>
</dbReference>
<evidence type="ECO:0000256" key="3">
    <source>
        <dbReference type="ARBA" id="ARBA00022840"/>
    </source>
</evidence>
<accession>A0ABS8TQR3</accession>
<dbReference type="InterPro" id="IPR032675">
    <property type="entry name" value="LRR_dom_sf"/>
</dbReference>
<keyword evidence="3" id="KW-0067">ATP-binding</keyword>